<accession>A0A1Y1UNY9</accession>
<feature type="compositionally biased region" description="Low complexity" evidence="1">
    <location>
        <begin position="462"/>
        <end position="481"/>
    </location>
</feature>
<feature type="region of interest" description="Disordered" evidence="1">
    <location>
        <begin position="355"/>
        <end position="383"/>
    </location>
</feature>
<keyword evidence="2" id="KW-0472">Membrane</keyword>
<dbReference type="Gene3D" id="2.60.120.260">
    <property type="entry name" value="Galactose-binding domain-like"/>
    <property type="match status" value="1"/>
</dbReference>
<evidence type="ECO:0000313" key="4">
    <source>
        <dbReference type="Proteomes" id="UP000193218"/>
    </source>
</evidence>
<evidence type="ECO:0000256" key="2">
    <source>
        <dbReference type="SAM" id="Phobius"/>
    </source>
</evidence>
<feature type="compositionally biased region" description="Polar residues" evidence="1">
    <location>
        <begin position="719"/>
        <end position="728"/>
    </location>
</feature>
<feature type="region of interest" description="Disordered" evidence="1">
    <location>
        <begin position="687"/>
        <end position="729"/>
    </location>
</feature>
<gene>
    <name evidence="3" type="ORF">BD324DRAFT_649308</name>
</gene>
<dbReference type="RefSeq" id="XP_021873087.1">
    <property type="nucleotide sequence ID" value="XM_022017969.1"/>
</dbReference>
<keyword evidence="2" id="KW-0812">Transmembrane</keyword>
<feature type="region of interest" description="Disordered" evidence="1">
    <location>
        <begin position="766"/>
        <end position="824"/>
    </location>
</feature>
<reference evidence="3 4" key="1">
    <citation type="submission" date="2017-03" db="EMBL/GenBank/DDBJ databases">
        <title>Widespread Adenine N6-methylation of Active Genes in Fungi.</title>
        <authorList>
            <consortium name="DOE Joint Genome Institute"/>
            <person name="Mondo S.J."/>
            <person name="Dannebaum R.O."/>
            <person name="Kuo R.C."/>
            <person name="Louie K.B."/>
            <person name="Bewick A.J."/>
            <person name="Labutti K."/>
            <person name="Haridas S."/>
            <person name="Kuo A."/>
            <person name="Salamov A."/>
            <person name="Ahrendt S.R."/>
            <person name="Lau R."/>
            <person name="Bowen B.P."/>
            <person name="Lipzen A."/>
            <person name="Sullivan W."/>
            <person name="Andreopoulos W.B."/>
            <person name="Clum A."/>
            <person name="Lindquist E."/>
            <person name="Daum C."/>
            <person name="Northen T.R."/>
            <person name="Ramamoorthy G."/>
            <person name="Schmitz R.J."/>
            <person name="Gryganskyi A."/>
            <person name="Culley D."/>
            <person name="Magnuson J."/>
            <person name="James T.Y."/>
            <person name="O'Malley M.A."/>
            <person name="Stajich J.E."/>
            <person name="Spatafora J.W."/>
            <person name="Visel A."/>
            <person name="Grigoriev I.V."/>
        </authorList>
    </citation>
    <scope>NUCLEOTIDE SEQUENCE [LARGE SCALE GENOMIC DNA]</scope>
    <source>
        <strain evidence="3 4">NRRL Y-17943</strain>
    </source>
</reference>
<dbReference type="InParanoid" id="A0A1Y1UNY9"/>
<keyword evidence="2" id="KW-1133">Transmembrane helix</keyword>
<proteinExistence type="predicted"/>
<dbReference type="Proteomes" id="UP000193218">
    <property type="component" value="Unassembled WGS sequence"/>
</dbReference>
<feature type="region of interest" description="Disordered" evidence="1">
    <location>
        <begin position="1"/>
        <end position="26"/>
    </location>
</feature>
<feature type="compositionally biased region" description="Low complexity" evidence="1">
    <location>
        <begin position="411"/>
        <end position="421"/>
    </location>
</feature>
<name>A0A1Y1UNY9_9TREE</name>
<feature type="compositionally biased region" description="Basic and acidic residues" evidence="1">
    <location>
        <begin position="706"/>
        <end position="717"/>
    </location>
</feature>
<dbReference type="EMBL" id="NBSH01000003">
    <property type="protein sequence ID" value="ORX39224.1"/>
    <property type="molecule type" value="Genomic_DNA"/>
</dbReference>
<sequence length="824" mass="89140">MVFITGTNSIRRREDQAPEGSGEDSYFVSDSSPIFSYANGTSSSSWTAGYAMQSDGYDETLHLTTISQSTIMFNMTASSMTFLIPSFYNCQATVSINDSATVPACTKSSDTGDEPFTLFNLPLGVHNVKYDTGHIEPGQRVIFWGIDGIRPPDTAQMTNVTVDDTYSSADAGPVGITWQGAWNHIDSESDTSLEEQNGLGSDFNKTISVTSKTGASVTFSGAGSAFYIYGLVGPGYGSASVALDNEMVMPSLNLTAPWPMPYQLLWFTTGLNPNQTHTVTMTSLSEQKMAIDFFLLSADPVTLSRISTTAPGSTEFISTTAGKLICFLLAPLIMLVAVALVLWWFFVRRRDRQDSVRGSDSSSQSGIWLHPSPSNEKPPAIMEFDKNWSNPSIEMFVSYEHGHTGYFRTPSKASSATSGRSGRSHRSQKSTSSGRSYRSHRTTTSHHTQQSTDSSEWRRVPSGTSASTNTSTSTSSDSSQSHRSRSDRESTTDDSPMTPAHRAPPAVLLANVQAQAAALKDDRPEGWQRPLRSLLGSSYARSDTGDMKRQTNLPPYSAGLGTIEQGSEGRIQFTGAATLLPTASDEKMEHFRRMLAVADGSSNTSNRSPPAHVQIHGPSTVHASVQPSSCALTDDARFSMAPWSGIDRMSSLPPSEVMSVYGQPPSERRESNMTSFTMQLDPGIRTPLALRPSMSRPTPRVITDLSDSRADRRRDQGEPPSSLSSGAANSAVPLLSRHDRLCDVPGTLYDVNLEHDLDLQLAVSEERHQAAAQGPSSWRGGGRNRSGTIASSRSGTSIGTTMSGARPDSGLIPFEEFYSSVRPR</sequence>
<comment type="caution">
    <text evidence="3">The sequence shown here is derived from an EMBL/GenBank/DDBJ whole genome shotgun (WGS) entry which is preliminary data.</text>
</comment>
<organism evidence="3 4">
    <name type="scientific">Kockovaella imperatae</name>
    <dbReference type="NCBI Taxonomy" id="4999"/>
    <lineage>
        <taxon>Eukaryota</taxon>
        <taxon>Fungi</taxon>
        <taxon>Dikarya</taxon>
        <taxon>Basidiomycota</taxon>
        <taxon>Agaricomycotina</taxon>
        <taxon>Tremellomycetes</taxon>
        <taxon>Tremellales</taxon>
        <taxon>Cuniculitremaceae</taxon>
        <taxon>Kockovaella</taxon>
    </lineage>
</organism>
<dbReference type="STRING" id="4999.A0A1Y1UNY9"/>
<feature type="transmembrane region" description="Helical" evidence="2">
    <location>
        <begin position="327"/>
        <end position="347"/>
    </location>
</feature>
<evidence type="ECO:0008006" key="5">
    <source>
        <dbReference type="Google" id="ProtNLM"/>
    </source>
</evidence>
<protein>
    <recommendedName>
        <fullName evidence="5">Transmembrane protein</fullName>
    </recommendedName>
</protein>
<dbReference type="GeneID" id="33559778"/>
<keyword evidence="4" id="KW-1185">Reference proteome</keyword>
<dbReference type="AlphaFoldDB" id="A0A1Y1UNY9"/>
<feature type="compositionally biased region" description="Polar residues" evidence="1">
    <location>
        <begin position="788"/>
        <end position="803"/>
    </location>
</feature>
<dbReference type="OrthoDB" id="2576334at2759"/>
<evidence type="ECO:0000313" key="3">
    <source>
        <dbReference type="EMBL" id="ORX39224.1"/>
    </source>
</evidence>
<feature type="compositionally biased region" description="Low complexity" evidence="1">
    <location>
        <begin position="445"/>
        <end position="454"/>
    </location>
</feature>
<feature type="region of interest" description="Disordered" evidence="1">
    <location>
        <begin position="409"/>
        <end position="502"/>
    </location>
</feature>
<evidence type="ECO:0000256" key="1">
    <source>
        <dbReference type="SAM" id="MobiDB-lite"/>
    </source>
</evidence>